<reference evidence="3 4" key="1">
    <citation type="journal article" date="2018" name="FEMS Microbiol. Ecol.">
        <title>Co-invading symbiotic mutualists of Medicago polymorpha retain high ancestral diversity and contain diverse accessory genomes.</title>
        <authorList>
            <person name="Porter S.S."/>
            <person name="Faber-Hammond J.J."/>
            <person name="Friesen M.L."/>
        </authorList>
    </citation>
    <scope>NUCLEOTIDE SEQUENCE [LARGE SCALE GENOMIC DNA]</scope>
    <source>
        <strain evidence="3 4">Str16</strain>
    </source>
</reference>
<feature type="non-terminal residue" evidence="3">
    <location>
        <position position="496"/>
    </location>
</feature>
<dbReference type="InterPro" id="IPR012332">
    <property type="entry name" value="Autotransporter_pectin_lyase_C"/>
</dbReference>
<sequence>MPDISPGRTSFAASDRALRCLSILNAHVLPGAPSASSDRIRCEFNKLLLGSVASIALFCSLDSEARAACVETSPGAYDCSGTGPGPTFTGQSVTINADPTVSFTSDVSITGPGTSTLNNNGTLTNSLRATDNDRFTLNNRGLIDGTIFLGGSGANVIINYAGGDVQNGVTSTGDSHDTVINRGFFAGSIVLGDGNDVLGLIEGTVQTSVDMGAGDDQFTWLVGNIAATVQMGEGDDRAVFGSLTQQNLSAGKRVDGGLGIDTLVWENTTNDDGGGSGDHPENIVNWEEIELRNGSEMTFIYSTGNLTLGDSVSGTGTLSIDETSAVRAGNSFGYGVRAFDPSQLVTVYNAGIIDMTNDTVNVGDLLHDTFTVYGNYVGQQGGLQLHTVLESDDAPSDKLVISGTGASASGGTSILITNVGGQGALTLADGIRVVDATAGATTEGTAFTLGAPVAAGIFEYQLYRGGLTEDPDNDDDWFLRSGGVSPPPPPPPPPPP</sequence>
<proteinExistence type="predicted"/>
<evidence type="ECO:0000313" key="3">
    <source>
        <dbReference type="EMBL" id="PLU03407.1"/>
    </source>
</evidence>
<dbReference type="InterPro" id="IPR043990">
    <property type="entry name" value="AC_1"/>
</dbReference>
<evidence type="ECO:0000256" key="1">
    <source>
        <dbReference type="SAM" id="MobiDB-lite"/>
    </source>
</evidence>
<evidence type="ECO:0000313" key="4">
    <source>
        <dbReference type="Proteomes" id="UP001190825"/>
    </source>
</evidence>
<feature type="region of interest" description="Disordered" evidence="1">
    <location>
        <begin position="469"/>
        <end position="496"/>
    </location>
</feature>
<keyword evidence="4" id="KW-1185">Reference proteome</keyword>
<gene>
    <name evidence="3" type="ORF">BMJ33_15500</name>
</gene>
<dbReference type="Pfam" id="PF18883">
    <property type="entry name" value="AC_1"/>
    <property type="match status" value="1"/>
</dbReference>
<dbReference type="InterPro" id="IPR011050">
    <property type="entry name" value="Pectin_lyase_fold/virulence"/>
</dbReference>
<name>A0ABX4TLI1_9HYPH</name>
<dbReference type="SUPFAM" id="SSF51126">
    <property type="entry name" value="Pectin lyase-like"/>
    <property type="match status" value="1"/>
</dbReference>
<organism evidence="3 4">
    <name type="scientific">Sinorhizobium medicae</name>
    <dbReference type="NCBI Taxonomy" id="110321"/>
    <lineage>
        <taxon>Bacteria</taxon>
        <taxon>Pseudomonadati</taxon>
        <taxon>Pseudomonadota</taxon>
        <taxon>Alphaproteobacteria</taxon>
        <taxon>Hyphomicrobiales</taxon>
        <taxon>Rhizobiaceae</taxon>
        <taxon>Sinorhizobium/Ensifer group</taxon>
        <taxon>Sinorhizobium</taxon>
    </lineage>
</organism>
<evidence type="ECO:0000259" key="2">
    <source>
        <dbReference type="Pfam" id="PF18883"/>
    </source>
</evidence>
<feature type="compositionally biased region" description="Pro residues" evidence="1">
    <location>
        <begin position="485"/>
        <end position="496"/>
    </location>
</feature>
<dbReference type="Proteomes" id="UP001190825">
    <property type="component" value="Unassembled WGS sequence"/>
</dbReference>
<feature type="domain" description="Autochaperone" evidence="2">
    <location>
        <begin position="367"/>
        <end position="462"/>
    </location>
</feature>
<protein>
    <submittedName>
        <fullName evidence="3">Autotransporter outer membrane beta-barrel domain-containing protein</fullName>
    </submittedName>
</protein>
<dbReference type="CDD" id="cd01344">
    <property type="entry name" value="PL2_Passenger_AT"/>
    <property type="match status" value="1"/>
</dbReference>
<accession>A0ABX4TLI1</accession>
<dbReference type="Gene3D" id="2.160.20.20">
    <property type="match status" value="1"/>
</dbReference>
<comment type="caution">
    <text evidence="3">The sequence shown here is derived from an EMBL/GenBank/DDBJ whole genome shotgun (WGS) entry which is preliminary data.</text>
</comment>
<dbReference type="EMBL" id="NBUC01000072">
    <property type="protein sequence ID" value="PLU03407.1"/>
    <property type="molecule type" value="Genomic_DNA"/>
</dbReference>